<evidence type="ECO:0008006" key="4">
    <source>
        <dbReference type="Google" id="ProtNLM"/>
    </source>
</evidence>
<dbReference type="RefSeq" id="XP_009528435.1">
    <property type="nucleotide sequence ID" value="XM_009530140.1"/>
</dbReference>
<organism evidence="2 3">
    <name type="scientific">Phytophthora sojae (strain P6497)</name>
    <name type="common">Soybean stem and root rot agent</name>
    <name type="synonym">Phytophthora megasperma f. sp. glycines</name>
    <dbReference type="NCBI Taxonomy" id="1094619"/>
    <lineage>
        <taxon>Eukaryota</taxon>
        <taxon>Sar</taxon>
        <taxon>Stramenopiles</taxon>
        <taxon>Oomycota</taxon>
        <taxon>Peronosporomycetes</taxon>
        <taxon>Peronosporales</taxon>
        <taxon>Peronosporaceae</taxon>
        <taxon>Phytophthora</taxon>
    </lineage>
</organism>
<dbReference type="GeneID" id="20658689"/>
<dbReference type="GO" id="GO:0003677">
    <property type="term" value="F:DNA binding"/>
    <property type="evidence" value="ECO:0007669"/>
    <property type="project" value="UniProtKB-KW"/>
</dbReference>
<reference evidence="2 3" key="1">
    <citation type="journal article" date="2006" name="Science">
        <title>Phytophthora genome sequences uncover evolutionary origins and mechanisms of pathogenesis.</title>
        <authorList>
            <person name="Tyler B.M."/>
            <person name="Tripathy S."/>
            <person name="Zhang X."/>
            <person name="Dehal P."/>
            <person name="Jiang R.H."/>
            <person name="Aerts A."/>
            <person name="Arredondo F.D."/>
            <person name="Baxter L."/>
            <person name="Bensasson D."/>
            <person name="Beynon J.L."/>
            <person name="Chapman J."/>
            <person name="Damasceno C.M."/>
            <person name="Dorrance A.E."/>
            <person name="Dou D."/>
            <person name="Dickerman A.W."/>
            <person name="Dubchak I.L."/>
            <person name="Garbelotto M."/>
            <person name="Gijzen M."/>
            <person name="Gordon S.G."/>
            <person name="Govers F."/>
            <person name="Grunwald N.J."/>
            <person name="Huang W."/>
            <person name="Ivors K.L."/>
            <person name="Jones R.W."/>
            <person name="Kamoun S."/>
            <person name="Krampis K."/>
            <person name="Lamour K.H."/>
            <person name="Lee M.K."/>
            <person name="McDonald W.H."/>
            <person name="Medina M."/>
            <person name="Meijer H.J."/>
            <person name="Nordberg E.K."/>
            <person name="Maclean D.J."/>
            <person name="Ospina-Giraldo M.D."/>
            <person name="Morris P.F."/>
            <person name="Phuntumart V."/>
            <person name="Putnam N.H."/>
            <person name="Rash S."/>
            <person name="Rose J.K."/>
            <person name="Sakihama Y."/>
            <person name="Salamov A.A."/>
            <person name="Savidor A."/>
            <person name="Scheuring C.F."/>
            <person name="Smith B.M."/>
            <person name="Sobral B.W."/>
            <person name="Terry A."/>
            <person name="Torto-Alalibo T.A."/>
            <person name="Win J."/>
            <person name="Xu Z."/>
            <person name="Zhang H."/>
            <person name="Grigoriev I.V."/>
            <person name="Rokhsar D.S."/>
            <person name="Boore J.L."/>
        </authorList>
    </citation>
    <scope>NUCLEOTIDE SEQUENCE [LARGE SCALE GENOMIC DNA]</scope>
    <source>
        <strain evidence="2 3">P6497</strain>
    </source>
</reference>
<sequence>MYLREHSVADPTHDKYKRAFGRWEQWCKQFGFPIWLTRVNTDQQAVIVSDFIVSCTRSGRNGRQPKSDTIANTLHGINHFFKARALAFPVGHPQVCMLLKGLRRLDTPEQRKAPVTLSLLRAVFNRLDLNSPAYQALWGHCV</sequence>
<keyword evidence="3" id="KW-1185">Reference proteome</keyword>
<evidence type="ECO:0000256" key="1">
    <source>
        <dbReference type="ARBA" id="ARBA00023125"/>
    </source>
</evidence>
<name>G4ZMW3_PHYSP</name>
<dbReference type="InterPro" id="IPR010998">
    <property type="entry name" value="Integrase_recombinase_N"/>
</dbReference>
<dbReference type="Proteomes" id="UP000002640">
    <property type="component" value="Unassembled WGS sequence"/>
</dbReference>
<dbReference type="SUPFAM" id="SSF47823">
    <property type="entry name" value="lambda integrase-like, N-terminal domain"/>
    <property type="match status" value="1"/>
</dbReference>
<dbReference type="EMBL" id="JH159155">
    <property type="protein sequence ID" value="EGZ14686.1"/>
    <property type="molecule type" value="Genomic_DNA"/>
</dbReference>
<accession>G4ZMW3</accession>
<proteinExistence type="predicted"/>
<dbReference type="InParanoid" id="G4ZMW3"/>
<evidence type="ECO:0000313" key="3">
    <source>
        <dbReference type="Proteomes" id="UP000002640"/>
    </source>
</evidence>
<dbReference type="AlphaFoldDB" id="G4ZMW3"/>
<keyword evidence="1" id="KW-0238">DNA-binding</keyword>
<evidence type="ECO:0000313" key="2">
    <source>
        <dbReference type="EMBL" id="EGZ14686.1"/>
    </source>
</evidence>
<gene>
    <name evidence="2" type="ORF">PHYSODRAFT_506965</name>
</gene>
<dbReference type="KEGG" id="psoj:PHYSODRAFT_506965"/>
<protein>
    <recommendedName>
        <fullName evidence="4">Core-binding (CB) domain-containing protein</fullName>
    </recommendedName>
</protein>
<dbReference type="Gene3D" id="1.10.150.130">
    <property type="match status" value="1"/>
</dbReference>